<dbReference type="Proteomes" id="UP000663844">
    <property type="component" value="Unassembled WGS sequence"/>
</dbReference>
<reference evidence="1" key="1">
    <citation type="submission" date="2021-02" db="EMBL/GenBank/DDBJ databases">
        <authorList>
            <person name="Nowell W R."/>
        </authorList>
    </citation>
    <scope>NUCLEOTIDE SEQUENCE</scope>
</reference>
<organism evidence="1 2">
    <name type="scientific">Adineta steineri</name>
    <dbReference type="NCBI Taxonomy" id="433720"/>
    <lineage>
        <taxon>Eukaryota</taxon>
        <taxon>Metazoa</taxon>
        <taxon>Spiralia</taxon>
        <taxon>Gnathifera</taxon>
        <taxon>Rotifera</taxon>
        <taxon>Eurotatoria</taxon>
        <taxon>Bdelloidea</taxon>
        <taxon>Adinetida</taxon>
        <taxon>Adinetidae</taxon>
        <taxon>Adineta</taxon>
    </lineage>
</organism>
<evidence type="ECO:0000313" key="1">
    <source>
        <dbReference type="EMBL" id="CAF4434936.1"/>
    </source>
</evidence>
<gene>
    <name evidence="1" type="ORF">OXD698_LOCUS53465</name>
</gene>
<sequence>VEVLEKMKHPYIVSYTESFEGII</sequence>
<name>A0A820R8V9_9BILA</name>
<protein>
    <submittedName>
        <fullName evidence="1">Uncharacterized protein</fullName>
    </submittedName>
</protein>
<feature type="non-terminal residue" evidence="1">
    <location>
        <position position="1"/>
    </location>
</feature>
<evidence type="ECO:0000313" key="2">
    <source>
        <dbReference type="Proteomes" id="UP000663844"/>
    </source>
</evidence>
<proteinExistence type="predicted"/>
<dbReference type="EMBL" id="CAJOAZ010030698">
    <property type="protein sequence ID" value="CAF4434936.1"/>
    <property type="molecule type" value="Genomic_DNA"/>
</dbReference>
<accession>A0A820R8V9</accession>
<comment type="caution">
    <text evidence="1">The sequence shown here is derived from an EMBL/GenBank/DDBJ whole genome shotgun (WGS) entry which is preliminary data.</text>
</comment>
<dbReference type="AlphaFoldDB" id="A0A820R8V9"/>